<feature type="domain" description="Peptidase M16 C-terminal" evidence="11">
    <location>
        <begin position="699"/>
        <end position="877"/>
    </location>
</feature>
<accession>A0ABV6ZMB3</accession>
<dbReference type="InterPro" id="IPR007863">
    <property type="entry name" value="Peptidase_M16_C"/>
</dbReference>
<dbReference type="EMBL" id="JBHGPK010000018">
    <property type="protein sequence ID" value="MFC2253325.1"/>
    <property type="molecule type" value="Genomic_DNA"/>
</dbReference>
<gene>
    <name evidence="12" type="ORF">ACETRX_27035</name>
</gene>
<dbReference type="SUPFAM" id="SSF63411">
    <property type="entry name" value="LuxS/MPP-like metallohydrolase"/>
    <property type="match status" value="3"/>
</dbReference>
<name>A0ABV6ZMB3_9HYPH</name>
<dbReference type="Pfam" id="PF05193">
    <property type="entry name" value="Peptidase_M16_C"/>
    <property type="match status" value="2"/>
</dbReference>
<reference evidence="12 13" key="1">
    <citation type="submission" date="2024-09" db="EMBL/GenBank/DDBJ databases">
        <title>Description of Labrys sedimenti sp. nov., isolated from a diclofenac-degrading enrichment culture, and genome-based reclassification of Labrys portucalensis as a later heterotypic synonym of Labrys neptuniae.</title>
        <authorList>
            <person name="Tancsics A."/>
            <person name="Csepanyi A."/>
        </authorList>
    </citation>
    <scope>NUCLEOTIDE SEQUENCE [LARGE SCALE GENOMIC DNA]</scope>
    <source>
        <strain evidence="12 13">LMG 23412</strain>
    </source>
</reference>
<comment type="caution">
    <text evidence="12">The sequence shown here is derived from an EMBL/GenBank/DDBJ whole genome shotgun (WGS) entry which is preliminary data.</text>
</comment>
<organism evidence="12 13">
    <name type="scientific">Labrys neptuniae</name>
    <dbReference type="NCBI Taxonomy" id="376174"/>
    <lineage>
        <taxon>Bacteria</taxon>
        <taxon>Pseudomonadati</taxon>
        <taxon>Pseudomonadota</taxon>
        <taxon>Alphaproteobacteria</taxon>
        <taxon>Hyphomicrobiales</taxon>
        <taxon>Xanthobacteraceae</taxon>
        <taxon>Labrys</taxon>
    </lineage>
</organism>
<comment type="similarity">
    <text evidence="2 8">Belongs to the peptidase M16 family.</text>
</comment>
<evidence type="ECO:0000256" key="9">
    <source>
        <dbReference type="SAM" id="SignalP"/>
    </source>
</evidence>
<dbReference type="PROSITE" id="PS00143">
    <property type="entry name" value="INSULINASE"/>
    <property type="match status" value="1"/>
</dbReference>
<dbReference type="PANTHER" id="PTHR43690">
    <property type="entry name" value="NARDILYSIN"/>
    <property type="match status" value="1"/>
</dbReference>
<dbReference type="InterPro" id="IPR001431">
    <property type="entry name" value="Pept_M16_Zn_BS"/>
</dbReference>
<dbReference type="Gene3D" id="3.30.830.10">
    <property type="entry name" value="Metalloenzyme, LuxS/M16 peptidase-like"/>
    <property type="match status" value="4"/>
</dbReference>
<sequence>MSHSILRLRLAHRLIAAALLCLSVAPFSAQAETATKVTAWPQADSDLKPEAGIRFGVLGNGMRFAVMRNTTPAGQAAIRLRIGSGSLQEADDQQGLAHMLEHMAFKGSTRVPEGEMVRILQRKGLAFGADTNAHTSYDETVYALDLPEVDADTVSTGLMLMRETASELTLSASALDRERGVVLSEERLRDTPGYRSVMGLFNVLLAGQRVPERAPIGKTEIIRTAPIERLRAYYQANYRPDRATLLVVGDIDPAAMEAEIRRRFEDWKPVGPAVAEPDLGQPLKRGVGADVVKVPGANTKIYLSWIRPFDAAPDSYAKRRQTAIEYVGLSVLKRRLQALSRKASPPFIAADVGLQDLYESARASLLSADVEAGAWDKGLAALDQEQRRLVQFGAQQAEVDREVAEYRSALQSLADGAATRTSPDLAAMLANSVDESKVFTSPADDLALFERMVKGLTAAEVDKAVQAVFSGSGPRLVLQGAEPPEPAAVEKAYAQSQSVVVTAPADAAAVAWPYTNFGNPGTIVERRTVEDIGATMVRFANGARLTVKPTKFRADEIQVRLDIGRGRLDLPHDRPIPTWTAQAVELSGLKAIDYDDMQKVLAPKIASIGFSLEDNAFKFEGTTRPADLATQLQIFAAYASDPAWRPEVFERIRQLYLANLPQYEATAGVVVSRDFQGLIHSGDPRWIFPDRPQLLAAKPEDFQNLFAPVFAGGALDITIVGDVGVDDAIREVAATFGALPSRPAPQAPVADKAGAFPAVTAEPVVHTHSGRPDNAAVLVAIPVGDMLSDIPRSFTADLASSILVNRLIDEFRIAEGATYSPQGSVDLSSSLPGFGYVYAMVETTPAKVASFYALVDKIAADLADKPVSADELARARAPKIETIRRRRQENDYWLGKLSGSQTDPRRLDLIRAGQDGYDKVGPEDIRAFAQTYFKPGSVWKLTVLPAGVAAAR</sequence>
<dbReference type="Proteomes" id="UP001595190">
    <property type="component" value="Unassembled WGS sequence"/>
</dbReference>
<keyword evidence="7" id="KW-0482">Metalloprotease</keyword>
<keyword evidence="4" id="KW-0479">Metal-binding</keyword>
<dbReference type="RefSeq" id="WP_394314124.1">
    <property type="nucleotide sequence ID" value="NZ_JBHGPK010000018.1"/>
</dbReference>
<evidence type="ECO:0000256" key="5">
    <source>
        <dbReference type="ARBA" id="ARBA00022801"/>
    </source>
</evidence>
<keyword evidence="3" id="KW-0645">Protease</keyword>
<dbReference type="PANTHER" id="PTHR43690:SF17">
    <property type="entry name" value="PROTEIN YHJJ"/>
    <property type="match status" value="1"/>
</dbReference>
<feature type="domain" description="Peptidase M16 C-terminal" evidence="11">
    <location>
        <begin position="228"/>
        <end position="404"/>
    </location>
</feature>
<evidence type="ECO:0000256" key="2">
    <source>
        <dbReference type="ARBA" id="ARBA00007261"/>
    </source>
</evidence>
<dbReference type="InterPro" id="IPR011765">
    <property type="entry name" value="Pept_M16_N"/>
</dbReference>
<comment type="cofactor">
    <cofactor evidence="1">
        <name>Zn(2+)</name>
        <dbReference type="ChEBI" id="CHEBI:29105"/>
    </cofactor>
</comment>
<proteinExistence type="inferred from homology"/>
<keyword evidence="6" id="KW-0862">Zinc</keyword>
<evidence type="ECO:0000256" key="3">
    <source>
        <dbReference type="ARBA" id="ARBA00022670"/>
    </source>
</evidence>
<evidence type="ECO:0000259" key="11">
    <source>
        <dbReference type="Pfam" id="PF05193"/>
    </source>
</evidence>
<protein>
    <submittedName>
        <fullName evidence="12">M16 family metallopeptidase</fullName>
    </submittedName>
</protein>
<evidence type="ECO:0000256" key="8">
    <source>
        <dbReference type="RuleBase" id="RU004447"/>
    </source>
</evidence>
<feature type="signal peptide" evidence="9">
    <location>
        <begin position="1"/>
        <end position="31"/>
    </location>
</feature>
<dbReference type="InterPro" id="IPR050626">
    <property type="entry name" value="Peptidase_M16"/>
</dbReference>
<evidence type="ECO:0000313" key="13">
    <source>
        <dbReference type="Proteomes" id="UP001595190"/>
    </source>
</evidence>
<keyword evidence="9" id="KW-0732">Signal</keyword>
<evidence type="ECO:0000256" key="1">
    <source>
        <dbReference type="ARBA" id="ARBA00001947"/>
    </source>
</evidence>
<feature type="domain" description="Peptidase M16 N-terminal" evidence="10">
    <location>
        <begin position="66"/>
        <end position="185"/>
    </location>
</feature>
<dbReference type="InterPro" id="IPR011249">
    <property type="entry name" value="Metalloenz_LuxS/M16"/>
</dbReference>
<evidence type="ECO:0000259" key="10">
    <source>
        <dbReference type="Pfam" id="PF00675"/>
    </source>
</evidence>
<evidence type="ECO:0000256" key="6">
    <source>
        <dbReference type="ARBA" id="ARBA00022833"/>
    </source>
</evidence>
<dbReference type="Pfam" id="PF00675">
    <property type="entry name" value="Peptidase_M16"/>
    <property type="match status" value="1"/>
</dbReference>
<keyword evidence="5" id="KW-0378">Hydrolase</keyword>
<evidence type="ECO:0000256" key="7">
    <source>
        <dbReference type="ARBA" id="ARBA00023049"/>
    </source>
</evidence>
<evidence type="ECO:0000256" key="4">
    <source>
        <dbReference type="ARBA" id="ARBA00022723"/>
    </source>
</evidence>
<feature type="chain" id="PRO_5047224109" evidence="9">
    <location>
        <begin position="32"/>
        <end position="952"/>
    </location>
</feature>
<evidence type="ECO:0000313" key="12">
    <source>
        <dbReference type="EMBL" id="MFC2253325.1"/>
    </source>
</evidence>